<feature type="region of interest" description="Disordered" evidence="2">
    <location>
        <begin position="163"/>
        <end position="188"/>
    </location>
</feature>
<keyword evidence="1" id="KW-0694">RNA-binding</keyword>
<dbReference type="GO" id="GO:0003968">
    <property type="term" value="F:RNA-directed RNA polymerase activity"/>
    <property type="evidence" value="ECO:0007669"/>
    <property type="project" value="UniProtKB-KW"/>
</dbReference>
<dbReference type="InterPro" id="IPR007855">
    <property type="entry name" value="RDRP"/>
</dbReference>
<evidence type="ECO:0000313" key="4">
    <source>
        <dbReference type="EMBL" id="PMD33135.1"/>
    </source>
</evidence>
<dbReference type="PANTHER" id="PTHR23079:SF14">
    <property type="entry name" value="RNA-DEPENDENT RNA POLYMERASE"/>
    <property type="match status" value="1"/>
</dbReference>
<comment type="catalytic activity">
    <reaction evidence="1">
        <text>RNA(n) + a ribonucleoside 5'-triphosphate = RNA(n+1) + diphosphate</text>
        <dbReference type="Rhea" id="RHEA:21248"/>
        <dbReference type="Rhea" id="RHEA-COMP:14527"/>
        <dbReference type="Rhea" id="RHEA-COMP:17342"/>
        <dbReference type="ChEBI" id="CHEBI:33019"/>
        <dbReference type="ChEBI" id="CHEBI:61557"/>
        <dbReference type="ChEBI" id="CHEBI:140395"/>
        <dbReference type="EC" id="2.7.7.48"/>
    </reaction>
</comment>
<dbReference type="EC" id="2.7.7.48" evidence="1"/>
<dbReference type="GO" id="GO:0031380">
    <property type="term" value="C:nuclear RNA-directed RNA polymerase complex"/>
    <property type="evidence" value="ECO:0007669"/>
    <property type="project" value="TreeGrafter"/>
</dbReference>
<organism evidence="4 5">
    <name type="scientific">Hyaloscypha variabilis (strain UAMH 11265 / GT02V1 / F)</name>
    <name type="common">Meliniomyces variabilis</name>
    <dbReference type="NCBI Taxonomy" id="1149755"/>
    <lineage>
        <taxon>Eukaryota</taxon>
        <taxon>Fungi</taxon>
        <taxon>Dikarya</taxon>
        <taxon>Ascomycota</taxon>
        <taxon>Pezizomycotina</taxon>
        <taxon>Leotiomycetes</taxon>
        <taxon>Helotiales</taxon>
        <taxon>Hyaloscyphaceae</taxon>
        <taxon>Hyaloscypha</taxon>
        <taxon>Hyaloscypha variabilis</taxon>
    </lineage>
</organism>
<keyword evidence="1" id="KW-0548">Nucleotidyltransferase</keyword>
<dbReference type="GO" id="GO:0030422">
    <property type="term" value="P:siRNA processing"/>
    <property type="evidence" value="ECO:0007669"/>
    <property type="project" value="TreeGrafter"/>
</dbReference>
<feature type="compositionally biased region" description="Polar residues" evidence="2">
    <location>
        <begin position="172"/>
        <end position="188"/>
    </location>
</feature>
<comment type="similarity">
    <text evidence="1">Belongs to the RdRP family.</text>
</comment>
<protein>
    <recommendedName>
        <fullName evidence="1">RNA-dependent RNA polymerase</fullName>
        <ecNumber evidence="1">2.7.7.48</ecNumber>
    </recommendedName>
</protein>
<dbReference type="STRING" id="1149755.A0A2J6R3R3"/>
<dbReference type="Pfam" id="PF05183">
    <property type="entry name" value="RdRP"/>
    <property type="match status" value="1"/>
</dbReference>
<evidence type="ECO:0000256" key="2">
    <source>
        <dbReference type="SAM" id="MobiDB-lite"/>
    </source>
</evidence>
<dbReference type="PANTHER" id="PTHR23079">
    <property type="entry name" value="RNA-DEPENDENT RNA POLYMERASE"/>
    <property type="match status" value="1"/>
</dbReference>
<sequence>MAPDPQTPKKARRTRPEAEQAVKEFNYNLSIKWNLDLDVDVKGQDFEQTVEERCVRIIWSLCWRTLDGATWDTFNKQAIDIRQGWSTRPHISAIEDDQKSRTLSTPQRTELLDCLYRVLKEESEKAHVTPSSRHSTTILEKDIDDRPVQFSLPDSKRIREDFCSAPSKKVKPSTSSNIPFPQTKFSGEPIVSSSGIKGNSVAANRSANTSFTSVGSIFDIPTSLNSTQVSSLDGANDEESIPRPQQISQLNNTQDSYDGSVLTYDVMAKLSPGMESGLKKTVATEISEVPMTKLFDRKNDDLENPVQKVHVEPEEERLKTRLQGVFPQLPPSLRAAPWILIYELTRICLHSGVSIAEIKLPIAPKFYEWDAFWGFVKDNIAFKDKSLPERSSKEAWESGLGGIGKGFTGIVLSGSLQFNDAAAAEAPFKFRLHPIKLDLTHRLGRGLGCDRFLEIEIPLLTGYDLPKEFARLGKRYVEIVVDWLVDSTHDLFGRGWKPFFTEKLKKKKERDPTRFTEIGNRVCFFAVRGNGIAAFKEERAFSDRERGRYEMSIDNLLNFIRPTRKNTDQSFLKLFSRITLALSRNWATVVLERSQILDCDDIPCESDPTHKMTDGAGRISPSLAQKISQRLGLSYLPSGFQGRIGEAKGFWTINYANQSGLDWIKTYESQRKWKRSTKKGGESDDETQRTFEVIGYSGPLKSKALNQQILPILMDRARDKKAMKHSLEKFVKEGLAREVKALHSAMESPQTLRKWLHEFKSSDTERLKAGQVPYIACLPHTIEEKLNLLLDGGFHPTQQIFVKILVKKMFQLRCDDIIKKLKITVDKSASVYMVPDFDGVLEPDEVYVDISSFRDESAGLSTVDLFGKEILVTRSPAHLLSDIQKVKVVPKVELMRLKDVIVFSTKGSMSLAAKLSGGDYDGDRAWVCWEPTIVDNFQNHEVPKLQDLVDLGYIHKDSRTYAQVVEGSNDKSSSFLKQAFIFNMQKDLLGECTNHKDAVCWTQKSVGTPEALWLSTLLSSLVDQGKQGLTFTDEDWARFKNDLIKVKANKPSYKKKGPEGFDPKSSHIIDHLKCLIYDTIQDCLTNFHKGITTAVHWDNDLAKQYEWASQKAKTNENWRTLIAELDADLLPVQSEWNNYWAKHAPKNSWDESKGESPIIVRKCYEMFLEIRPHADNPFTQALLPDCGDPEQSEWALLRASALFHKYKECSPLPWWMGGVQLVKLKARHGGFTLPHTVVRSMYASLKPDGSYINRYKSRNEGTVPEEDVGMNLEDEEGVEEGVEDD</sequence>
<keyword evidence="1" id="KW-0696">RNA-directed RNA polymerase</keyword>
<evidence type="ECO:0000259" key="3">
    <source>
        <dbReference type="Pfam" id="PF05183"/>
    </source>
</evidence>
<reference evidence="4 5" key="1">
    <citation type="submission" date="2016-04" db="EMBL/GenBank/DDBJ databases">
        <title>A degradative enzymes factory behind the ericoid mycorrhizal symbiosis.</title>
        <authorList>
            <consortium name="DOE Joint Genome Institute"/>
            <person name="Martino E."/>
            <person name="Morin E."/>
            <person name="Grelet G."/>
            <person name="Kuo A."/>
            <person name="Kohler A."/>
            <person name="Daghino S."/>
            <person name="Barry K."/>
            <person name="Choi C."/>
            <person name="Cichocki N."/>
            <person name="Clum A."/>
            <person name="Copeland A."/>
            <person name="Hainaut M."/>
            <person name="Haridas S."/>
            <person name="Labutti K."/>
            <person name="Lindquist E."/>
            <person name="Lipzen A."/>
            <person name="Khouja H.-R."/>
            <person name="Murat C."/>
            <person name="Ohm R."/>
            <person name="Olson A."/>
            <person name="Spatafora J."/>
            <person name="Veneault-Fourrey C."/>
            <person name="Henrissat B."/>
            <person name="Grigoriev I."/>
            <person name="Martin F."/>
            <person name="Perotto S."/>
        </authorList>
    </citation>
    <scope>NUCLEOTIDE SEQUENCE [LARGE SCALE GENOMIC DNA]</scope>
    <source>
        <strain evidence="4 5">F</strain>
    </source>
</reference>
<feature type="region of interest" description="Disordered" evidence="2">
    <location>
        <begin position="1256"/>
        <end position="1285"/>
    </location>
</feature>
<dbReference type="InterPro" id="IPR057596">
    <property type="entry name" value="RDRP_core"/>
</dbReference>
<accession>A0A2J6R3R3</accession>
<evidence type="ECO:0000256" key="1">
    <source>
        <dbReference type="RuleBase" id="RU363098"/>
    </source>
</evidence>
<dbReference type="Gene3D" id="1.10.8.790">
    <property type="entry name" value="RNA-dependent RNA polymerase, slab domain, helical subdomain-like"/>
    <property type="match status" value="1"/>
</dbReference>
<keyword evidence="1" id="KW-0808">Transferase</keyword>
<dbReference type="GO" id="GO:0003723">
    <property type="term" value="F:RNA binding"/>
    <property type="evidence" value="ECO:0007669"/>
    <property type="project" value="UniProtKB-KW"/>
</dbReference>
<evidence type="ECO:0000313" key="5">
    <source>
        <dbReference type="Proteomes" id="UP000235786"/>
    </source>
</evidence>
<proteinExistence type="inferred from homology"/>
<dbReference type="OrthoDB" id="10055769at2759"/>
<feature type="domain" description="RDRP core" evidence="3">
    <location>
        <begin position="427"/>
        <end position="1073"/>
    </location>
</feature>
<name>A0A2J6R3R3_HYAVF</name>
<dbReference type="EMBL" id="KZ613957">
    <property type="protein sequence ID" value="PMD33135.1"/>
    <property type="molecule type" value="Genomic_DNA"/>
</dbReference>
<dbReference type="Proteomes" id="UP000235786">
    <property type="component" value="Unassembled WGS sequence"/>
</dbReference>
<keyword evidence="5" id="KW-1185">Reference proteome</keyword>
<feature type="compositionally biased region" description="Acidic residues" evidence="2">
    <location>
        <begin position="1263"/>
        <end position="1285"/>
    </location>
</feature>
<gene>
    <name evidence="4" type="ORF">L207DRAFT_499448</name>
</gene>